<evidence type="ECO:0000256" key="1">
    <source>
        <dbReference type="SAM" id="MobiDB-lite"/>
    </source>
</evidence>
<feature type="compositionally biased region" description="Basic and acidic residues" evidence="1">
    <location>
        <begin position="21"/>
        <end position="34"/>
    </location>
</feature>
<name>A0AAD9ZSF8_9ROSI</name>
<comment type="caution">
    <text evidence="2">The sequence shown here is derived from an EMBL/GenBank/DDBJ whole genome shotgun (WGS) entry which is preliminary data.</text>
</comment>
<accession>A0AAD9ZSF8</accession>
<gene>
    <name evidence="2" type="ORF">Dsin_029489</name>
</gene>
<keyword evidence="3" id="KW-1185">Reference proteome</keyword>
<dbReference type="Proteomes" id="UP001281410">
    <property type="component" value="Unassembled WGS sequence"/>
</dbReference>
<dbReference type="AlphaFoldDB" id="A0AAD9ZSF8"/>
<organism evidence="2 3">
    <name type="scientific">Dipteronia sinensis</name>
    <dbReference type="NCBI Taxonomy" id="43782"/>
    <lineage>
        <taxon>Eukaryota</taxon>
        <taxon>Viridiplantae</taxon>
        <taxon>Streptophyta</taxon>
        <taxon>Embryophyta</taxon>
        <taxon>Tracheophyta</taxon>
        <taxon>Spermatophyta</taxon>
        <taxon>Magnoliopsida</taxon>
        <taxon>eudicotyledons</taxon>
        <taxon>Gunneridae</taxon>
        <taxon>Pentapetalae</taxon>
        <taxon>rosids</taxon>
        <taxon>malvids</taxon>
        <taxon>Sapindales</taxon>
        <taxon>Sapindaceae</taxon>
        <taxon>Hippocastanoideae</taxon>
        <taxon>Acereae</taxon>
        <taxon>Dipteronia</taxon>
    </lineage>
</organism>
<evidence type="ECO:0000313" key="3">
    <source>
        <dbReference type="Proteomes" id="UP001281410"/>
    </source>
</evidence>
<protein>
    <submittedName>
        <fullName evidence="2">Uncharacterized protein</fullName>
    </submittedName>
</protein>
<proteinExistence type="predicted"/>
<dbReference type="EMBL" id="JANJYJ010000009">
    <property type="protein sequence ID" value="KAK3189928.1"/>
    <property type="molecule type" value="Genomic_DNA"/>
</dbReference>
<feature type="region of interest" description="Disordered" evidence="1">
    <location>
        <begin position="1"/>
        <end position="72"/>
    </location>
</feature>
<sequence>MDSTGRGNNHDGGKSNTGTGRESRDNPTAKDPEPKIIFGKQLHTSTSQEGISPLKARDSNSKTLFGSKKQEK</sequence>
<evidence type="ECO:0000313" key="2">
    <source>
        <dbReference type="EMBL" id="KAK3189928.1"/>
    </source>
</evidence>
<reference evidence="2" key="1">
    <citation type="journal article" date="2023" name="Plant J.">
        <title>Genome sequences and population genomics provide insights into the demographic history, inbreeding, and mutation load of two 'living fossil' tree species of Dipteronia.</title>
        <authorList>
            <person name="Feng Y."/>
            <person name="Comes H.P."/>
            <person name="Chen J."/>
            <person name="Zhu S."/>
            <person name="Lu R."/>
            <person name="Zhang X."/>
            <person name="Li P."/>
            <person name="Qiu J."/>
            <person name="Olsen K.M."/>
            <person name="Qiu Y."/>
        </authorList>
    </citation>
    <scope>NUCLEOTIDE SEQUENCE</scope>
    <source>
        <strain evidence="2">NBL</strain>
    </source>
</reference>